<sequence length="343" mass="36182">MKSYTLQVLADFLDAEIQGDAEKVISAVGTLECAQSEQITFLANIKYRVQLEKTEAGAVLLAPNDVEGYHGNAIILKDPYVGFAKVSQLLDSTPKAADSIHPSAQIDPSAMIGEGVAIGANAVIGANVILGENVQVGAGSVVGQDCVVGSGTRLWANVTLYHDVHFGTDCIVHSGAVIGSDGFGYANERGQWIKIPQVGGVRIGSRVEIGAGTTVDRGAIDHTEIHDGVIIDNQVQIAHNDIIGENSAIAGSTTLAGSVKIGKYCIIGGNCAISGHLSIVDGTHITGSTSVTNHIREPGVYSSATVAMDNKLWRKNTVRFKQLDNLFQRVKQLEKKVNVDSEP</sequence>
<keyword evidence="6 7" id="KW-0012">Acyltransferase</keyword>
<evidence type="ECO:0000256" key="2">
    <source>
        <dbReference type="ARBA" id="ARBA00022556"/>
    </source>
</evidence>
<evidence type="ECO:0000256" key="3">
    <source>
        <dbReference type="ARBA" id="ARBA00022679"/>
    </source>
</evidence>
<keyword evidence="2 7" id="KW-0441">Lipid A biosynthesis</keyword>
<dbReference type="Gene3D" id="2.160.10.10">
    <property type="entry name" value="Hexapeptide repeat proteins"/>
    <property type="match status" value="1"/>
</dbReference>
<evidence type="ECO:0000256" key="1">
    <source>
        <dbReference type="ARBA" id="ARBA00022516"/>
    </source>
</evidence>
<feature type="domain" description="UDP-3-O-[3-hydroxymyristoyl] glucosamine N-acyltransferase non-repeat region" evidence="8">
    <location>
        <begin position="24"/>
        <end position="89"/>
    </location>
</feature>
<dbReference type="PANTHER" id="PTHR43378:SF2">
    <property type="entry name" value="UDP-3-O-ACYLGLUCOSAMINE N-ACYLTRANSFERASE 1, MITOCHONDRIAL-RELATED"/>
    <property type="match status" value="1"/>
</dbReference>
<dbReference type="Pfam" id="PF04613">
    <property type="entry name" value="LpxD"/>
    <property type="match status" value="1"/>
</dbReference>
<accession>A0ABT0LG42</accession>
<feature type="active site" description="Proton acceptor" evidence="7">
    <location>
        <position position="239"/>
    </location>
</feature>
<dbReference type="GO" id="GO:0103118">
    <property type="term" value="F:UDP-3-O-[(3R)-3-hydroxyacyl]-glucosamine N-acyltransferase activity"/>
    <property type="evidence" value="ECO:0007669"/>
    <property type="project" value="UniProtKB-EC"/>
</dbReference>
<dbReference type="Proteomes" id="UP001203423">
    <property type="component" value="Unassembled WGS sequence"/>
</dbReference>
<keyword evidence="3 7" id="KW-0808">Transferase</keyword>
<evidence type="ECO:0000256" key="5">
    <source>
        <dbReference type="ARBA" id="ARBA00023098"/>
    </source>
</evidence>
<dbReference type="HAMAP" id="MF_00523">
    <property type="entry name" value="LpxD"/>
    <property type="match status" value="1"/>
</dbReference>
<comment type="pathway">
    <text evidence="7">Bacterial outer membrane biogenesis; LPS lipid A biosynthesis.</text>
</comment>
<dbReference type="EMBL" id="JAKIKS010000099">
    <property type="protein sequence ID" value="MCL1126644.1"/>
    <property type="molecule type" value="Genomic_DNA"/>
</dbReference>
<dbReference type="EC" id="2.3.1.191" evidence="7"/>
<dbReference type="CDD" id="cd03352">
    <property type="entry name" value="LbH_LpxD"/>
    <property type="match status" value="1"/>
</dbReference>
<gene>
    <name evidence="7 9" type="primary">lpxD</name>
    <name evidence="9" type="ORF">L2764_19685</name>
</gene>
<dbReference type="InterPro" id="IPR011004">
    <property type="entry name" value="Trimer_LpxA-like_sf"/>
</dbReference>
<evidence type="ECO:0000259" key="8">
    <source>
        <dbReference type="Pfam" id="PF04613"/>
    </source>
</evidence>
<comment type="caution">
    <text evidence="9">The sequence shown here is derived from an EMBL/GenBank/DDBJ whole genome shotgun (WGS) entry which is preliminary data.</text>
</comment>
<keyword evidence="10" id="KW-1185">Reference proteome</keyword>
<comment type="subunit">
    <text evidence="7">Homotrimer.</text>
</comment>
<dbReference type="InterPro" id="IPR020573">
    <property type="entry name" value="UDP_GlcNAc_AcTrfase_non-rep"/>
</dbReference>
<dbReference type="RefSeq" id="WP_248942058.1">
    <property type="nucleotide sequence ID" value="NZ_JAKIKS010000099.1"/>
</dbReference>
<dbReference type="Gene3D" id="3.40.1390.10">
    <property type="entry name" value="MurE/MurF, N-terminal domain"/>
    <property type="match status" value="1"/>
</dbReference>
<evidence type="ECO:0000313" key="10">
    <source>
        <dbReference type="Proteomes" id="UP001203423"/>
    </source>
</evidence>
<keyword evidence="1 7" id="KW-0444">Lipid biosynthesis</keyword>
<evidence type="ECO:0000313" key="9">
    <source>
        <dbReference type="EMBL" id="MCL1126644.1"/>
    </source>
</evidence>
<evidence type="ECO:0000256" key="7">
    <source>
        <dbReference type="HAMAP-Rule" id="MF_00523"/>
    </source>
</evidence>
<comment type="function">
    <text evidence="7">Catalyzes the N-acylation of UDP-3-O-acylglucosamine using 3-hydroxyacyl-ACP as the acyl donor. Is involved in the biosynthesis of lipid A, a phosphorylated glycolipid that anchors the lipopolysaccharide to the outer membrane of the cell.</text>
</comment>
<dbReference type="InterPro" id="IPR001451">
    <property type="entry name" value="Hexapep"/>
</dbReference>
<dbReference type="Gene3D" id="1.20.5.170">
    <property type="match status" value="1"/>
</dbReference>
<dbReference type="NCBIfam" id="TIGR01853">
    <property type="entry name" value="lipid_A_lpxD"/>
    <property type="match status" value="1"/>
</dbReference>
<keyword evidence="4 7" id="KW-0677">Repeat</keyword>
<dbReference type="NCBIfam" id="NF002060">
    <property type="entry name" value="PRK00892.1"/>
    <property type="match status" value="1"/>
</dbReference>
<reference evidence="9 10" key="1">
    <citation type="submission" date="2022-01" db="EMBL/GenBank/DDBJ databases">
        <title>Whole genome-based taxonomy of the Shewanellaceae.</title>
        <authorList>
            <person name="Martin-Rodriguez A.J."/>
        </authorList>
    </citation>
    <scope>NUCLEOTIDE SEQUENCE [LARGE SCALE GENOMIC DNA]</scope>
    <source>
        <strain evidence="9 10">DSM 17177</strain>
    </source>
</reference>
<comment type="similarity">
    <text evidence="7">Belongs to the transferase hexapeptide repeat family. LpxD subfamily.</text>
</comment>
<comment type="catalytic activity">
    <reaction evidence="7">
        <text>a UDP-3-O-[(3R)-3-hydroxyacyl]-alpha-D-glucosamine + a (3R)-hydroxyacyl-[ACP] = a UDP-2-N,3-O-bis[(3R)-3-hydroxyacyl]-alpha-D-glucosamine + holo-[ACP] + H(+)</text>
        <dbReference type="Rhea" id="RHEA:53836"/>
        <dbReference type="Rhea" id="RHEA-COMP:9685"/>
        <dbReference type="Rhea" id="RHEA-COMP:9945"/>
        <dbReference type="ChEBI" id="CHEBI:15378"/>
        <dbReference type="ChEBI" id="CHEBI:64479"/>
        <dbReference type="ChEBI" id="CHEBI:78827"/>
        <dbReference type="ChEBI" id="CHEBI:137740"/>
        <dbReference type="ChEBI" id="CHEBI:137748"/>
        <dbReference type="EC" id="2.3.1.191"/>
    </reaction>
</comment>
<organism evidence="9 10">
    <name type="scientific">Shewanella surugensis</name>
    <dbReference type="NCBI Taxonomy" id="212020"/>
    <lineage>
        <taxon>Bacteria</taxon>
        <taxon>Pseudomonadati</taxon>
        <taxon>Pseudomonadota</taxon>
        <taxon>Gammaproteobacteria</taxon>
        <taxon>Alteromonadales</taxon>
        <taxon>Shewanellaceae</taxon>
        <taxon>Shewanella</taxon>
    </lineage>
</organism>
<name>A0ABT0LG42_9GAMM</name>
<evidence type="ECO:0000256" key="4">
    <source>
        <dbReference type="ARBA" id="ARBA00022737"/>
    </source>
</evidence>
<dbReference type="InterPro" id="IPR007691">
    <property type="entry name" value="LpxD"/>
</dbReference>
<dbReference type="SUPFAM" id="SSF51161">
    <property type="entry name" value="Trimeric LpxA-like enzymes"/>
    <property type="match status" value="1"/>
</dbReference>
<proteinExistence type="inferred from homology"/>
<dbReference type="Pfam" id="PF00132">
    <property type="entry name" value="Hexapep"/>
    <property type="match status" value="2"/>
</dbReference>
<keyword evidence="5 7" id="KW-0443">Lipid metabolism</keyword>
<evidence type="ECO:0000256" key="6">
    <source>
        <dbReference type="ARBA" id="ARBA00023315"/>
    </source>
</evidence>
<dbReference type="PANTHER" id="PTHR43378">
    <property type="entry name" value="UDP-3-O-ACYLGLUCOSAMINE N-ACYLTRANSFERASE"/>
    <property type="match status" value="1"/>
</dbReference>
<protein>
    <recommendedName>
        <fullName evidence="7">UDP-3-O-acylglucosamine N-acyltransferase</fullName>
        <ecNumber evidence="7">2.3.1.191</ecNumber>
    </recommendedName>
</protein>